<accession>A0ABM1Y1V6</accession>
<dbReference type="Proteomes" id="UP000069940">
    <property type="component" value="Unassembled WGS sequence"/>
</dbReference>
<evidence type="ECO:0000256" key="5">
    <source>
        <dbReference type="ARBA" id="ARBA00024195"/>
    </source>
</evidence>
<evidence type="ECO:0000313" key="9">
    <source>
        <dbReference type="Proteomes" id="UP000069940"/>
    </source>
</evidence>
<dbReference type="SUPFAM" id="SSF50494">
    <property type="entry name" value="Trypsin-like serine proteases"/>
    <property type="match status" value="2"/>
</dbReference>
<dbReference type="PROSITE" id="PS50240">
    <property type="entry name" value="TRYPSIN_DOM"/>
    <property type="match status" value="2"/>
</dbReference>
<feature type="domain" description="Peptidase S1" evidence="7">
    <location>
        <begin position="344"/>
        <end position="565"/>
    </location>
</feature>
<keyword evidence="4" id="KW-1015">Disulfide bond</keyword>
<dbReference type="Pfam" id="PF00089">
    <property type="entry name" value="Trypsin"/>
    <property type="match status" value="2"/>
</dbReference>
<dbReference type="InterPro" id="IPR001314">
    <property type="entry name" value="Peptidase_S1A"/>
</dbReference>
<dbReference type="RefSeq" id="XP_062710725.1">
    <property type="nucleotide sequence ID" value="XM_062854741.1"/>
</dbReference>
<dbReference type="GeneID" id="109431602"/>
<proteinExistence type="inferred from homology"/>
<dbReference type="PROSITE" id="PS00134">
    <property type="entry name" value="TRYPSIN_HIS"/>
    <property type="match status" value="2"/>
</dbReference>
<dbReference type="PANTHER" id="PTHR24276">
    <property type="entry name" value="POLYSERASE-RELATED"/>
    <property type="match status" value="1"/>
</dbReference>
<keyword evidence="9" id="KW-1185">Reference proteome</keyword>
<evidence type="ECO:0000256" key="4">
    <source>
        <dbReference type="ARBA" id="ARBA00023157"/>
    </source>
</evidence>
<keyword evidence="1" id="KW-0645">Protease</keyword>
<feature type="transmembrane region" description="Helical" evidence="6">
    <location>
        <begin position="20"/>
        <end position="42"/>
    </location>
</feature>
<evidence type="ECO:0000256" key="6">
    <source>
        <dbReference type="SAM" id="Phobius"/>
    </source>
</evidence>
<dbReference type="InterPro" id="IPR050430">
    <property type="entry name" value="Peptidase_S1"/>
</dbReference>
<keyword evidence="2" id="KW-0378">Hydrolase</keyword>
<keyword evidence="6" id="KW-0472">Membrane</keyword>
<reference evidence="8" key="2">
    <citation type="submission" date="2025-05" db="UniProtKB">
        <authorList>
            <consortium name="EnsemblMetazoa"/>
        </authorList>
    </citation>
    <scope>IDENTIFICATION</scope>
    <source>
        <strain evidence="8">Foshan</strain>
    </source>
</reference>
<dbReference type="CDD" id="cd00190">
    <property type="entry name" value="Tryp_SPc"/>
    <property type="match status" value="2"/>
</dbReference>
<feature type="domain" description="Peptidase S1" evidence="7">
    <location>
        <begin position="63"/>
        <end position="284"/>
    </location>
</feature>
<keyword evidence="6" id="KW-0812">Transmembrane</keyword>
<dbReference type="PANTHER" id="PTHR24276:SF91">
    <property type="entry name" value="AT26814P-RELATED"/>
    <property type="match status" value="1"/>
</dbReference>
<sequence>MICADEKTFRLNGCGNSRTMLLPLLLMVVTVVVASSLTTTAASEAKPRSNAVLDTSSQPLKRIVGGSSAKANQFPYQVALLRQGTFACGGSLITSKWVLTAAHCVISGYLVVQPSQMEVLAGTVNLNSGGVRRSVRRIIPYESYGFPRNDIAVMELQQAFQMSSSISAIALRRTAVPSGSTVTITGWGQLHANGPLPNVLQYNRAKVVSKLACAREYGINFGLICLSSSVNNGVCFGDSGGPAAYNNQLVGVASFVSYMGCGTSIPDGYAQVSDFVQWIESKINTKKMFRLNGCGKSHTMLQPLLLMVVTVAASSLTMTIVATLEAKPRSNAVFDTSSPPVNRIVGGASASANLFPYQVALFRQGTFFCGGSLITAKWVLTAAHCVTSGYQVVHPSLMVVLAGTVYLTSGGVLRTVRRIIPHEGYGNHQNDIAVMELQQAYQMGSSISTIALRRTEVPTGSNVIISGWGRLYTGGPNPIVLQYNWATTLPKFACARETGIIFGILCLTSSVNNGACNGDSGGPAVYNNQLVGVASFRSTQGCGSLSPDGYAQVSDYVQWIESRIN</sequence>
<keyword evidence="3" id="KW-0720">Serine protease</keyword>
<dbReference type="EnsemblMetazoa" id="AALFPA23_004914.R6129">
    <property type="protein sequence ID" value="AALFPA23_004914.P6129"/>
    <property type="gene ID" value="AALFPA23_004914"/>
</dbReference>
<evidence type="ECO:0000256" key="1">
    <source>
        <dbReference type="ARBA" id="ARBA00022670"/>
    </source>
</evidence>
<dbReference type="Gene3D" id="2.40.10.10">
    <property type="entry name" value="Trypsin-like serine proteases"/>
    <property type="match status" value="3"/>
</dbReference>
<dbReference type="InterPro" id="IPR001254">
    <property type="entry name" value="Trypsin_dom"/>
</dbReference>
<dbReference type="SMART" id="SM00020">
    <property type="entry name" value="Tryp_SPc"/>
    <property type="match status" value="2"/>
</dbReference>
<dbReference type="InterPro" id="IPR018114">
    <property type="entry name" value="TRYPSIN_HIS"/>
</dbReference>
<protein>
    <recommendedName>
        <fullName evidence="7">Peptidase S1 domain-containing protein</fullName>
    </recommendedName>
</protein>
<evidence type="ECO:0000313" key="8">
    <source>
        <dbReference type="EnsemblMetazoa" id="AALFPA23_004914.P6129"/>
    </source>
</evidence>
<keyword evidence="6" id="KW-1133">Transmembrane helix</keyword>
<dbReference type="InterPro" id="IPR043504">
    <property type="entry name" value="Peptidase_S1_PA_chymotrypsin"/>
</dbReference>
<evidence type="ECO:0000256" key="2">
    <source>
        <dbReference type="ARBA" id="ARBA00022801"/>
    </source>
</evidence>
<dbReference type="PRINTS" id="PR00722">
    <property type="entry name" value="CHYMOTRYPSIN"/>
</dbReference>
<evidence type="ECO:0000259" key="7">
    <source>
        <dbReference type="PROSITE" id="PS50240"/>
    </source>
</evidence>
<name>A0ABM1Y1V6_AEDAL</name>
<organism evidence="8 9">
    <name type="scientific">Aedes albopictus</name>
    <name type="common">Asian tiger mosquito</name>
    <name type="synonym">Stegomyia albopicta</name>
    <dbReference type="NCBI Taxonomy" id="7160"/>
    <lineage>
        <taxon>Eukaryota</taxon>
        <taxon>Metazoa</taxon>
        <taxon>Ecdysozoa</taxon>
        <taxon>Arthropoda</taxon>
        <taxon>Hexapoda</taxon>
        <taxon>Insecta</taxon>
        <taxon>Pterygota</taxon>
        <taxon>Neoptera</taxon>
        <taxon>Endopterygota</taxon>
        <taxon>Diptera</taxon>
        <taxon>Nematocera</taxon>
        <taxon>Culicoidea</taxon>
        <taxon>Culicidae</taxon>
        <taxon>Culicinae</taxon>
        <taxon>Aedini</taxon>
        <taxon>Aedes</taxon>
        <taxon>Stegomyia</taxon>
    </lineage>
</organism>
<comment type="similarity">
    <text evidence="5">Belongs to the peptidase S1 family. CLIP subfamily.</text>
</comment>
<dbReference type="InterPro" id="IPR009003">
    <property type="entry name" value="Peptidase_S1_PA"/>
</dbReference>
<evidence type="ECO:0000256" key="3">
    <source>
        <dbReference type="ARBA" id="ARBA00022825"/>
    </source>
</evidence>
<reference evidence="9" key="1">
    <citation type="journal article" date="2015" name="Proc. Natl. Acad. Sci. U.S.A.">
        <title>Genome sequence of the Asian Tiger mosquito, Aedes albopictus, reveals insights into its biology, genetics, and evolution.</title>
        <authorList>
            <person name="Chen X.G."/>
            <person name="Jiang X."/>
            <person name="Gu J."/>
            <person name="Xu M."/>
            <person name="Wu Y."/>
            <person name="Deng Y."/>
            <person name="Zhang C."/>
            <person name="Bonizzoni M."/>
            <person name="Dermauw W."/>
            <person name="Vontas J."/>
            <person name="Armbruster P."/>
            <person name="Huang X."/>
            <person name="Yang Y."/>
            <person name="Zhang H."/>
            <person name="He W."/>
            <person name="Peng H."/>
            <person name="Liu Y."/>
            <person name="Wu K."/>
            <person name="Chen J."/>
            <person name="Lirakis M."/>
            <person name="Topalis P."/>
            <person name="Van Leeuwen T."/>
            <person name="Hall A.B."/>
            <person name="Jiang X."/>
            <person name="Thorpe C."/>
            <person name="Mueller R.L."/>
            <person name="Sun C."/>
            <person name="Waterhouse R.M."/>
            <person name="Yan G."/>
            <person name="Tu Z.J."/>
            <person name="Fang X."/>
            <person name="James A.A."/>
        </authorList>
    </citation>
    <scope>NUCLEOTIDE SEQUENCE [LARGE SCALE GENOMIC DNA]</scope>
    <source>
        <strain evidence="9">Foshan</strain>
    </source>
</reference>